<name>A0A1M6MM09_9GAMM</name>
<gene>
    <name evidence="1" type="ORF">SAMN05192556_10189</name>
</gene>
<keyword evidence="2" id="KW-1185">Reference proteome</keyword>
<dbReference type="AlphaFoldDB" id="A0A1M6MM09"/>
<evidence type="ECO:0000313" key="1">
    <source>
        <dbReference type="EMBL" id="SHJ84518.1"/>
    </source>
</evidence>
<protein>
    <submittedName>
        <fullName evidence="1">Uncharacterized protein</fullName>
    </submittedName>
</protein>
<organism evidence="1 2">
    <name type="scientific">Halomonas caseinilytica</name>
    <dbReference type="NCBI Taxonomy" id="438744"/>
    <lineage>
        <taxon>Bacteria</taxon>
        <taxon>Pseudomonadati</taxon>
        <taxon>Pseudomonadota</taxon>
        <taxon>Gammaproteobacteria</taxon>
        <taxon>Oceanospirillales</taxon>
        <taxon>Halomonadaceae</taxon>
        <taxon>Halomonas</taxon>
    </lineage>
</organism>
<sequence length="177" mass="20108">MSFADISQYILPFESPENDLERAINVHSEEDANHWQWFINDLKRMEKSSGGLLTDHILFLWSGENKNGRLLTYKLISLIAGQPAKVRLVAVEVMEAAGNVFFEALADVTKEISPAMEYCGELHLSHETGHTIGSDEELVDAVEYSPEEMKQVRAIIDDGFLAFENFFTELEENTRPR</sequence>
<evidence type="ECO:0000313" key="2">
    <source>
        <dbReference type="Proteomes" id="UP000184248"/>
    </source>
</evidence>
<dbReference type="Proteomes" id="UP000184248">
    <property type="component" value="Unassembled WGS sequence"/>
</dbReference>
<reference evidence="2" key="1">
    <citation type="submission" date="2016-11" db="EMBL/GenBank/DDBJ databases">
        <authorList>
            <person name="Varghese N."/>
            <person name="Submissions S."/>
        </authorList>
    </citation>
    <scope>NUCLEOTIDE SEQUENCE [LARGE SCALE GENOMIC DNA]</scope>
    <source>
        <strain evidence="2">ALO Sharm</strain>
    </source>
</reference>
<accession>A0A1M6MM09</accession>
<dbReference type="EMBL" id="FRAL01000001">
    <property type="protein sequence ID" value="SHJ84518.1"/>
    <property type="molecule type" value="Genomic_DNA"/>
</dbReference>
<dbReference type="InterPro" id="IPR016084">
    <property type="entry name" value="Haem_Oase-like_multi-hlx"/>
</dbReference>
<dbReference type="Gene3D" id="1.20.910.10">
    <property type="entry name" value="Heme oxygenase-like"/>
    <property type="match status" value="1"/>
</dbReference>
<proteinExistence type="predicted"/>